<gene>
    <name evidence="10" type="ORF">SAMN05216223_108174</name>
</gene>
<feature type="domain" description="Beta galactosidase small chain/" evidence="9">
    <location>
        <begin position="712"/>
        <end position="989"/>
    </location>
</feature>
<dbReference type="PRINTS" id="PR00132">
    <property type="entry name" value="GLHYDRLASE2"/>
</dbReference>
<dbReference type="InterPro" id="IPR004199">
    <property type="entry name" value="B-gal_small/dom_5"/>
</dbReference>
<dbReference type="EMBL" id="FNVU01000008">
    <property type="protein sequence ID" value="SEG69346.1"/>
    <property type="molecule type" value="Genomic_DNA"/>
</dbReference>
<reference evidence="10 11" key="1">
    <citation type="submission" date="2016-10" db="EMBL/GenBank/DDBJ databases">
        <authorList>
            <person name="de Groot N.N."/>
        </authorList>
    </citation>
    <scope>NUCLEOTIDE SEQUENCE [LARGE SCALE GENOMIC DNA]</scope>
    <source>
        <strain evidence="10 11">CGMCC 4.2023</strain>
    </source>
</reference>
<evidence type="ECO:0000256" key="7">
    <source>
        <dbReference type="ARBA" id="ARBA00032230"/>
    </source>
</evidence>
<dbReference type="InterPro" id="IPR006101">
    <property type="entry name" value="Glyco_hydro_2"/>
</dbReference>
<comment type="catalytic activity">
    <reaction evidence="1">
        <text>Hydrolysis of terminal non-reducing beta-D-galactose residues in beta-D-galactosides.</text>
        <dbReference type="EC" id="3.2.1.23"/>
    </reaction>
</comment>
<dbReference type="Pfam" id="PF02837">
    <property type="entry name" value="Glyco_hydro_2_N"/>
    <property type="match status" value="1"/>
</dbReference>
<dbReference type="SMART" id="SM01038">
    <property type="entry name" value="Bgal_small_N"/>
    <property type="match status" value="1"/>
</dbReference>
<comment type="similarity">
    <text evidence="2">Belongs to the glycosyl hydrolase 2 family.</text>
</comment>
<evidence type="ECO:0000256" key="8">
    <source>
        <dbReference type="SAM" id="MobiDB-lite"/>
    </source>
</evidence>
<keyword evidence="5" id="KW-0378">Hydrolase</keyword>
<dbReference type="InterPro" id="IPR013783">
    <property type="entry name" value="Ig-like_fold"/>
</dbReference>
<dbReference type="InterPro" id="IPR006104">
    <property type="entry name" value="Glyco_hydro_2_N"/>
</dbReference>
<protein>
    <recommendedName>
        <fullName evidence="4">Beta-galactosidase</fullName>
        <ecNumber evidence="3">3.2.1.23</ecNumber>
    </recommendedName>
    <alternativeName>
        <fullName evidence="7">Lactase</fullName>
    </alternativeName>
</protein>
<dbReference type="RefSeq" id="WP_103887276.1">
    <property type="nucleotide sequence ID" value="NZ_FNVU01000008.1"/>
</dbReference>
<name>A0A1H6CAF5_9ACTN</name>
<dbReference type="Proteomes" id="UP000236754">
    <property type="component" value="Unassembled WGS sequence"/>
</dbReference>
<evidence type="ECO:0000256" key="1">
    <source>
        <dbReference type="ARBA" id="ARBA00001412"/>
    </source>
</evidence>
<feature type="region of interest" description="Disordered" evidence="8">
    <location>
        <begin position="921"/>
        <end position="948"/>
    </location>
</feature>
<dbReference type="InterPro" id="IPR017853">
    <property type="entry name" value="GH"/>
</dbReference>
<evidence type="ECO:0000313" key="10">
    <source>
        <dbReference type="EMBL" id="SEG69346.1"/>
    </source>
</evidence>
<evidence type="ECO:0000256" key="5">
    <source>
        <dbReference type="ARBA" id="ARBA00022801"/>
    </source>
</evidence>
<evidence type="ECO:0000256" key="3">
    <source>
        <dbReference type="ARBA" id="ARBA00012756"/>
    </source>
</evidence>
<feature type="region of interest" description="Disordered" evidence="8">
    <location>
        <begin position="739"/>
        <end position="759"/>
    </location>
</feature>
<dbReference type="InterPro" id="IPR023232">
    <property type="entry name" value="Glyco_hydro_2_AS"/>
</dbReference>
<dbReference type="AlphaFoldDB" id="A0A1H6CAF5"/>
<dbReference type="Pfam" id="PF02836">
    <property type="entry name" value="Glyco_hydro_2_C"/>
    <property type="match status" value="1"/>
</dbReference>
<dbReference type="Gene3D" id="2.60.120.260">
    <property type="entry name" value="Galactose-binding domain-like"/>
    <property type="match status" value="1"/>
</dbReference>
<keyword evidence="11" id="KW-1185">Reference proteome</keyword>
<dbReference type="EC" id="3.2.1.23" evidence="3"/>
<dbReference type="Gene3D" id="2.70.98.10">
    <property type="match status" value="1"/>
</dbReference>
<dbReference type="SUPFAM" id="SSF49785">
    <property type="entry name" value="Galactose-binding domain-like"/>
    <property type="match status" value="1"/>
</dbReference>
<dbReference type="SUPFAM" id="SSF49303">
    <property type="entry name" value="beta-Galactosidase/glucuronidase domain"/>
    <property type="match status" value="2"/>
</dbReference>
<dbReference type="InterPro" id="IPR014718">
    <property type="entry name" value="GH-type_carb-bd"/>
</dbReference>
<dbReference type="InterPro" id="IPR023230">
    <property type="entry name" value="Glyco_hydro_2_CS"/>
</dbReference>
<dbReference type="GO" id="GO:0009341">
    <property type="term" value="C:beta-galactosidase complex"/>
    <property type="evidence" value="ECO:0007669"/>
    <property type="project" value="InterPro"/>
</dbReference>
<dbReference type="Pfam" id="PF02929">
    <property type="entry name" value="Bgal_small_N"/>
    <property type="match status" value="1"/>
</dbReference>
<evidence type="ECO:0000256" key="2">
    <source>
        <dbReference type="ARBA" id="ARBA00007401"/>
    </source>
</evidence>
<dbReference type="PANTHER" id="PTHR46323:SF2">
    <property type="entry name" value="BETA-GALACTOSIDASE"/>
    <property type="match status" value="1"/>
</dbReference>
<dbReference type="SUPFAM" id="SSF51445">
    <property type="entry name" value="(Trans)glycosidases"/>
    <property type="match status" value="1"/>
</dbReference>
<dbReference type="Pfam" id="PF16353">
    <property type="entry name" value="LacZ_4"/>
    <property type="match status" value="1"/>
</dbReference>
<dbReference type="InterPro" id="IPR032312">
    <property type="entry name" value="LacZ_4"/>
</dbReference>
<dbReference type="InterPro" id="IPR036156">
    <property type="entry name" value="Beta-gal/glucu_dom_sf"/>
</dbReference>
<dbReference type="InterPro" id="IPR008979">
    <property type="entry name" value="Galactose-bd-like_sf"/>
</dbReference>
<dbReference type="PROSITE" id="PS00608">
    <property type="entry name" value="GLYCOSYL_HYDROL_F2_2"/>
    <property type="match status" value="1"/>
</dbReference>
<dbReference type="GO" id="GO:0030246">
    <property type="term" value="F:carbohydrate binding"/>
    <property type="evidence" value="ECO:0007669"/>
    <property type="project" value="InterPro"/>
</dbReference>
<dbReference type="OrthoDB" id="9762066at2"/>
<sequence>MHSSTFRHVSDTAPGRGALRAARAWLHSDAPRIPLDGNWRFRLSPTAAVPEDFAAEGYDDGGWDDIPVPSHWVLQGDGAYGRPIYTNVQYPFPIDPPHVPDENPTGDYRRHVELPAAWSDAERVLLRFDGVESLFTVWVNGEEVGGAAGSRLAHEFDVTAYVRPGDNVVALRVHQWSAASYLEDQDQWWLPGVFREVTLLARPAGGIDDVWLRTGFDGGRGRIEPEITAGPEAFPVTLRLPGLGVEQVWATPADVAPVDVEGVHPWSAEQPRLYDAIVSSAAESIALRVGFRTVEIRGDRFLVNGRRVVFHGMNRHETHPERGRVFDEAHAREDLARMKRFNVNAIRTSHYPPHPRLLDLADELGFWVVLECDLETHGFDKLGWAGNPSDDPAWRAACLDRIERTVERDKNHPSIVMWSLGNEAGTGGNLAAMSAWVHARDTGRPVHYEGDHAGEYTDVYSRMYASVPETEQIGTDGSTTPLLNCTPAQGARQRTRPFLHCEYVHAMGNGPGAIDQYEALVHDHPRLHGGFVWEWRDHGILATTEDGTPYYAYGGDFGEVVHDGNFVMDGMLLSDDVPTPSLHEYKAVVQPIRFAFDGDEVEIGNLRHSADTSDLTLRWRVEHDGTRVDGGDLDVPVVPAGGSVRVPLPPIAVSRDAETWLTLDAVLAADTAWAPAGHVVATAQLDRSAPRSAPAVRPVTGWRPSEGTLALGIAEFAGGSLVRLAGRVVAGPRLELFRAPTDNDKGASEEVEGSDASVPGVSNADLWRRDGLDRLTTRRVSVEATQGALRTLDRVSAADSALSVSVESVWSLVDDALELRVEIEPSRGWSTVWPRIGVRLALPDGAAAVDGVAWFGLGPFESYPDSLRAARTGRFASTVGDFGVDYARPQETGHRSRVRELTLTAAGSEVLHLTALPDTQGRRPGFSLSRHTPQQIARAGHPHELPPSTATHLIVDAAQHGLGSRACGPDVWPEFALRPESRTIRLRFTAAG</sequence>
<evidence type="ECO:0000256" key="4">
    <source>
        <dbReference type="ARBA" id="ARBA00013303"/>
    </source>
</evidence>
<keyword evidence="6" id="KW-0326">Glycosidase</keyword>
<dbReference type="InterPro" id="IPR011013">
    <property type="entry name" value="Gal_mutarotase_sf_dom"/>
</dbReference>
<dbReference type="PROSITE" id="PS00719">
    <property type="entry name" value="GLYCOSYL_HYDROL_F2_1"/>
    <property type="match status" value="1"/>
</dbReference>
<dbReference type="PANTHER" id="PTHR46323">
    <property type="entry name" value="BETA-GALACTOSIDASE"/>
    <property type="match status" value="1"/>
</dbReference>
<dbReference type="InterPro" id="IPR050347">
    <property type="entry name" value="Bact_Beta-galactosidase"/>
</dbReference>
<evidence type="ECO:0000313" key="11">
    <source>
        <dbReference type="Proteomes" id="UP000236754"/>
    </source>
</evidence>
<dbReference type="InterPro" id="IPR006103">
    <property type="entry name" value="Glyco_hydro_2_cat"/>
</dbReference>
<dbReference type="Gene3D" id="2.60.40.10">
    <property type="entry name" value="Immunoglobulins"/>
    <property type="match status" value="2"/>
</dbReference>
<dbReference type="SUPFAM" id="SSF74650">
    <property type="entry name" value="Galactose mutarotase-like"/>
    <property type="match status" value="1"/>
</dbReference>
<dbReference type="GO" id="GO:0004565">
    <property type="term" value="F:beta-galactosidase activity"/>
    <property type="evidence" value="ECO:0007669"/>
    <property type="project" value="UniProtKB-EC"/>
</dbReference>
<evidence type="ECO:0000256" key="6">
    <source>
        <dbReference type="ARBA" id="ARBA00023295"/>
    </source>
</evidence>
<organism evidence="10 11">
    <name type="scientific">Actinacidiphila yanglinensis</name>
    <dbReference type="NCBI Taxonomy" id="310779"/>
    <lineage>
        <taxon>Bacteria</taxon>
        <taxon>Bacillati</taxon>
        <taxon>Actinomycetota</taxon>
        <taxon>Actinomycetes</taxon>
        <taxon>Kitasatosporales</taxon>
        <taxon>Streptomycetaceae</taxon>
        <taxon>Actinacidiphila</taxon>
    </lineage>
</organism>
<dbReference type="Gene3D" id="3.20.20.80">
    <property type="entry name" value="Glycosidases"/>
    <property type="match status" value="1"/>
</dbReference>
<proteinExistence type="inferred from homology"/>
<dbReference type="GO" id="GO:0005990">
    <property type="term" value="P:lactose catabolic process"/>
    <property type="evidence" value="ECO:0007669"/>
    <property type="project" value="TreeGrafter"/>
</dbReference>
<evidence type="ECO:0000259" key="9">
    <source>
        <dbReference type="SMART" id="SM01038"/>
    </source>
</evidence>
<accession>A0A1H6CAF5</accession>